<sequence length="110" mass="12603">MKPVYFPILKAKDAEFDALLKAPEAVSRAMIPLFEIPRFNPDLKKYQDDLHAKATFLSELSRKIGELRSGMFAMFDTYHWQNPGEKVETGEHHLSHLFNALKSYGVHAVL</sequence>
<evidence type="ECO:0000313" key="2">
    <source>
        <dbReference type="Proteomes" id="UP001149314"/>
    </source>
</evidence>
<dbReference type="AlphaFoldDB" id="A0A9X4BG04"/>
<name>A0A9X4BG04_9ENTR</name>
<dbReference type="Pfam" id="PF14350">
    <property type="entry name" value="Beta_protein"/>
    <property type="match status" value="1"/>
</dbReference>
<feature type="non-terminal residue" evidence="1">
    <location>
        <position position="110"/>
    </location>
</feature>
<comment type="caution">
    <text evidence="1">The sequence shown here is derived from an EMBL/GenBank/DDBJ whole genome shotgun (WGS) entry which is preliminary data.</text>
</comment>
<evidence type="ECO:0000313" key="1">
    <source>
        <dbReference type="EMBL" id="MDC6641634.1"/>
    </source>
</evidence>
<accession>A0A9X4BG04</accession>
<proteinExistence type="predicted"/>
<protein>
    <submittedName>
        <fullName evidence="1">Beta family protein</fullName>
    </submittedName>
</protein>
<dbReference type="EMBL" id="JAOURS010000173">
    <property type="protein sequence ID" value="MDC6641634.1"/>
    <property type="molecule type" value="Genomic_DNA"/>
</dbReference>
<organism evidence="1 2">
    <name type="scientific">Leclercia adecarboxylata</name>
    <dbReference type="NCBI Taxonomy" id="83655"/>
    <lineage>
        <taxon>Bacteria</taxon>
        <taxon>Pseudomonadati</taxon>
        <taxon>Pseudomonadota</taxon>
        <taxon>Gammaproteobacteria</taxon>
        <taxon>Enterobacterales</taxon>
        <taxon>Enterobacteriaceae</taxon>
        <taxon>Leclercia</taxon>
    </lineage>
</organism>
<gene>
    <name evidence="1" type="ORF">OEZ79_26060</name>
</gene>
<dbReference type="Proteomes" id="UP001149314">
    <property type="component" value="Unassembled WGS sequence"/>
</dbReference>
<dbReference type="InterPro" id="IPR025683">
    <property type="entry name" value="Protein_beta"/>
</dbReference>
<reference evidence="1" key="1">
    <citation type="journal article" date="2023" name="Genes Genomics">
        <title>Genomic insights of Leclercia adecarboxylata strains linked to an outbreak in public hospitals in Mexico.</title>
        <authorList>
            <person name="Barrios-Villa E."/>
            <person name="Pacheco-Flores B."/>
            <person name="Lozano-Zarain P."/>
            <person name="Del Campo-Ortega R."/>
            <person name="de Jesus Ascencio-Montiel I."/>
            <person name="Gonzalez-Leon M."/>
            <person name="Camorlinga-Ponce M."/>
            <person name="Gaytan Cervantes F.J."/>
            <person name="Gonzalez Torres C."/>
            <person name="Aguilar E."/>
            <person name="Gonzalez Ibarra J."/>
            <person name="Torres Lopez F.J."/>
            <person name="Rosas-Vargas H."/>
            <person name="Gonzalez-Bonilla C.R."/>
            <person name="Del Carmen Rocha-Gracia R."/>
        </authorList>
    </citation>
    <scope>NUCLEOTIDE SEQUENCE</scope>
    <source>
        <strain evidence="1">Lac40</strain>
    </source>
</reference>